<evidence type="ECO:0000256" key="4">
    <source>
        <dbReference type="ARBA" id="ARBA00023157"/>
    </source>
</evidence>
<reference evidence="6 7" key="1">
    <citation type="journal article" date="2012" name="Genome Biol.">
        <title>Sequencing three crocodilian genomes to illuminate the evolution of archosaurs and amniotes.</title>
        <authorList>
            <person name="St John J.A."/>
            <person name="Braun E.L."/>
            <person name="Isberg S.R."/>
            <person name="Miles L.G."/>
            <person name="Chong A.Y."/>
            <person name="Gongora J."/>
            <person name="Dalzell P."/>
            <person name="Moran C."/>
            <person name="Bed'hom B."/>
            <person name="Abzhanov A."/>
            <person name="Burgess S.C."/>
            <person name="Cooksey A.M."/>
            <person name="Castoe T.A."/>
            <person name="Crawford N.G."/>
            <person name="Densmore L.D."/>
            <person name="Drew J.C."/>
            <person name="Edwards S.V."/>
            <person name="Faircloth B.C."/>
            <person name="Fujita M.K."/>
            <person name="Greenwold M.J."/>
            <person name="Hoffmann F.G."/>
            <person name="Howard J.M."/>
            <person name="Iguchi T."/>
            <person name="Janes D.E."/>
            <person name="Khan S.Y."/>
            <person name="Kohno S."/>
            <person name="de Koning A.J."/>
            <person name="Lance S.L."/>
            <person name="McCarthy F.M."/>
            <person name="McCormack J.E."/>
            <person name="Merchant M.E."/>
            <person name="Peterson D.G."/>
            <person name="Pollock D.D."/>
            <person name="Pourmand N."/>
            <person name="Raney B.J."/>
            <person name="Roessler K.A."/>
            <person name="Sanford J.R."/>
            <person name="Sawyer R.H."/>
            <person name="Schmidt C.J."/>
            <person name="Triplett E.W."/>
            <person name="Tuberville T.D."/>
            <person name="Venegas-Anaya M."/>
            <person name="Howard J.T."/>
            <person name="Jarvis E.D."/>
            <person name="Guillette L.J.Jr."/>
            <person name="Glenn T.C."/>
            <person name="Green R.E."/>
            <person name="Ray D.A."/>
        </authorList>
    </citation>
    <scope>NUCLEOTIDE SEQUENCE [LARGE SCALE GENOMIC DNA]</scope>
    <source>
        <strain evidence="6">KSC_2009_1</strain>
    </source>
</reference>
<evidence type="ECO:0000313" key="6">
    <source>
        <dbReference type="EMBL" id="KYO41385.1"/>
    </source>
</evidence>
<evidence type="ECO:0000256" key="2">
    <source>
        <dbReference type="ARBA" id="ARBA00022801"/>
    </source>
</evidence>
<dbReference type="SUPFAM" id="SSF52743">
    <property type="entry name" value="Subtilisin-like"/>
    <property type="match status" value="1"/>
</dbReference>
<organism evidence="6 7">
    <name type="scientific">Alligator mississippiensis</name>
    <name type="common">American alligator</name>
    <dbReference type="NCBI Taxonomy" id="8496"/>
    <lineage>
        <taxon>Eukaryota</taxon>
        <taxon>Metazoa</taxon>
        <taxon>Chordata</taxon>
        <taxon>Craniata</taxon>
        <taxon>Vertebrata</taxon>
        <taxon>Euteleostomi</taxon>
        <taxon>Archelosauria</taxon>
        <taxon>Archosauria</taxon>
        <taxon>Crocodylia</taxon>
        <taxon>Alligatoridae</taxon>
        <taxon>Alligatorinae</taxon>
        <taxon>Alligator</taxon>
    </lineage>
</organism>
<dbReference type="GO" id="GO:0004252">
    <property type="term" value="F:serine-type endopeptidase activity"/>
    <property type="evidence" value="ECO:0007669"/>
    <property type="project" value="InterPro"/>
</dbReference>
<keyword evidence="7" id="KW-1185">Reference proteome</keyword>
<comment type="caution">
    <text evidence="6">The sequence shown here is derived from an EMBL/GenBank/DDBJ whole genome shotgun (WGS) entry which is preliminary data.</text>
</comment>
<evidence type="ECO:0000259" key="5">
    <source>
        <dbReference type="Pfam" id="PF00082"/>
    </source>
</evidence>
<feature type="domain" description="Peptidase S8/S53" evidence="5">
    <location>
        <begin position="22"/>
        <end position="88"/>
    </location>
</feature>
<evidence type="ECO:0000256" key="3">
    <source>
        <dbReference type="ARBA" id="ARBA00022825"/>
    </source>
</evidence>
<protein>
    <recommendedName>
        <fullName evidence="5">Peptidase S8/S53 domain-containing protein</fullName>
    </recommendedName>
</protein>
<keyword evidence="1" id="KW-0645">Protease</keyword>
<dbReference type="PANTHER" id="PTHR42884:SF23">
    <property type="entry name" value="FURIN-LIKE PROTEASE 2"/>
    <property type="match status" value="1"/>
</dbReference>
<evidence type="ECO:0000256" key="1">
    <source>
        <dbReference type="ARBA" id="ARBA00022670"/>
    </source>
</evidence>
<dbReference type="GO" id="GO:0016485">
    <property type="term" value="P:protein processing"/>
    <property type="evidence" value="ECO:0007669"/>
    <property type="project" value="TreeGrafter"/>
</dbReference>
<keyword evidence="4" id="KW-1015">Disulfide bond</keyword>
<dbReference type="GO" id="GO:0005802">
    <property type="term" value="C:trans-Golgi network"/>
    <property type="evidence" value="ECO:0007669"/>
    <property type="project" value="TreeGrafter"/>
</dbReference>
<dbReference type="InterPro" id="IPR036852">
    <property type="entry name" value="Peptidase_S8/S53_dom_sf"/>
</dbReference>
<sequence>MANMNPTEPASQKGVEYTNTDLTENYGHRGKGNIFIWASGNGGLANDHCSTDSYANNIYTVAIGAITNLSLTTPSPTSSAQQRWLWPLQKYPVRCQCGGWDPKTGLHFSAR</sequence>
<dbReference type="PANTHER" id="PTHR42884">
    <property type="entry name" value="PROPROTEIN CONVERTASE SUBTILISIN/KEXIN-RELATED"/>
    <property type="match status" value="1"/>
</dbReference>
<dbReference type="AlphaFoldDB" id="A0A151NY70"/>
<gene>
    <name evidence="6" type="ORF">Y1Q_0006214</name>
</gene>
<name>A0A151NY70_ALLMI</name>
<evidence type="ECO:0000313" key="7">
    <source>
        <dbReference type="Proteomes" id="UP000050525"/>
    </source>
</evidence>
<keyword evidence="3" id="KW-0720">Serine protease</keyword>
<dbReference type="STRING" id="8496.A0A151NY70"/>
<dbReference type="GO" id="GO:0000139">
    <property type="term" value="C:Golgi membrane"/>
    <property type="evidence" value="ECO:0007669"/>
    <property type="project" value="TreeGrafter"/>
</dbReference>
<dbReference type="Gene3D" id="3.40.50.200">
    <property type="entry name" value="Peptidase S8/S53 domain"/>
    <property type="match status" value="1"/>
</dbReference>
<proteinExistence type="predicted"/>
<dbReference type="EMBL" id="AKHW03001628">
    <property type="protein sequence ID" value="KYO41385.1"/>
    <property type="molecule type" value="Genomic_DNA"/>
</dbReference>
<dbReference type="InterPro" id="IPR000209">
    <property type="entry name" value="Peptidase_S8/S53_dom"/>
</dbReference>
<dbReference type="Proteomes" id="UP000050525">
    <property type="component" value="Unassembled WGS sequence"/>
</dbReference>
<accession>A0A151NY70</accession>
<dbReference type="Pfam" id="PF00082">
    <property type="entry name" value="Peptidase_S8"/>
    <property type="match status" value="1"/>
</dbReference>
<keyword evidence="2" id="KW-0378">Hydrolase</keyword>